<dbReference type="Gene3D" id="4.10.400.10">
    <property type="entry name" value="Low-density Lipoprotein Receptor"/>
    <property type="match status" value="2"/>
</dbReference>
<evidence type="ECO:0000256" key="9">
    <source>
        <dbReference type="ARBA" id="ARBA00022989"/>
    </source>
</evidence>
<keyword evidence="11 14" id="KW-1015">Disulfide bond</keyword>
<reference evidence="22" key="3">
    <citation type="submission" date="2025-09" db="UniProtKB">
        <authorList>
            <consortium name="Ensembl"/>
        </authorList>
    </citation>
    <scope>IDENTIFICATION</scope>
</reference>
<dbReference type="PROSITE" id="PS01209">
    <property type="entry name" value="LDLRA_1"/>
    <property type="match status" value="2"/>
</dbReference>
<dbReference type="FunFam" id="2.40.10.10:FF:000003">
    <property type="entry name" value="Transmembrane serine protease 3"/>
    <property type="match status" value="1"/>
</dbReference>
<feature type="domain" description="CUB" evidence="17">
    <location>
        <begin position="527"/>
        <end position="638"/>
    </location>
</feature>
<dbReference type="PROSITE" id="PS00135">
    <property type="entry name" value="TRYPSIN_SER"/>
    <property type="match status" value="1"/>
</dbReference>
<reference evidence="22" key="1">
    <citation type="submission" date="2021-04" db="EMBL/GenBank/DDBJ databases">
        <authorList>
            <consortium name="Wellcome Sanger Institute Data Sharing"/>
        </authorList>
    </citation>
    <scope>NUCLEOTIDE SEQUENCE [LARGE SCALE GENOMIC DNA]</scope>
</reference>
<dbReference type="InterPro" id="IPR035914">
    <property type="entry name" value="Sperma_CUB_dom_sf"/>
</dbReference>
<evidence type="ECO:0000256" key="16">
    <source>
        <dbReference type="SAM" id="Phobius"/>
    </source>
</evidence>
<evidence type="ECO:0000256" key="12">
    <source>
        <dbReference type="ARBA" id="ARBA00023180"/>
    </source>
</evidence>
<dbReference type="InterPro" id="IPR001314">
    <property type="entry name" value="Peptidase_S1A"/>
</dbReference>
<dbReference type="SUPFAM" id="SSF56487">
    <property type="entry name" value="SRCR-like"/>
    <property type="match status" value="1"/>
</dbReference>
<dbReference type="Gene3D" id="3.30.70.960">
    <property type="entry name" value="SEA domain"/>
    <property type="match status" value="1"/>
</dbReference>
<evidence type="ECO:0000256" key="1">
    <source>
        <dbReference type="ARBA" id="ARBA00004606"/>
    </source>
</evidence>
<dbReference type="InterPro" id="IPR036364">
    <property type="entry name" value="SEA_dom_sf"/>
</dbReference>
<evidence type="ECO:0000256" key="11">
    <source>
        <dbReference type="ARBA" id="ARBA00023157"/>
    </source>
</evidence>
<dbReference type="OrthoDB" id="425190at2759"/>
<comment type="caution">
    <text evidence="14">Lacks conserved residue(s) required for the propagation of feature annotation.</text>
</comment>
<dbReference type="InterPro" id="IPR043504">
    <property type="entry name" value="Peptidase_S1_PA_chymotrypsin"/>
</dbReference>
<reference evidence="22" key="2">
    <citation type="submission" date="2025-08" db="UniProtKB">
        <authorList>
            <consortium name="Ensembl"/>
        </authorList>
    </citation>
    <scope>IDENTIFICATION</scope>
</reference>
<feature type="domain" description="SRCR" evidence="21">
    <location>
        <begin position="670"/>
        <end position="779"/>
    </location>
</feature>
<evidence type="ECO:0000313" key="23">
    <source>
        <dbReference type="Proteomes" id="UP000265040"/>
    </source>
</evidence>
<feature type="domain" description="SEA" evidence="18">
    <location>
        <begin position="39"/>
        <end position="153"/>
    </location>
</feature>
<dbReference type="SUPFAM" id="SSF50494">
    <property type="entry name" value="Trypsin-like serine proteases"/>
    <property type="match status" value="1"/>
</dbReference>
<dbReference type="SMART" id="SM00200">
    <property type="entry name" value="SEA"/>
    <property type="match status" value="1"/>
</dbReference>
<dbReference type="InterPro" id="IPR036055">
    <property type="entry name" value="LDL_receptor-like_sf"/>
</dbReference>
<keyword evidence="9 16" id="KW-1133">Transmembrane helix</keyword>
<dbReference type="SUPFAM" id="SSF49854">
    <property type="entry name" value="Spermadhesin, CUB domain"/>
    <property type="match status" value="2"/>
</dbReference>
<keyword evidence="6 15" id="KW-0378">Hydrolase</keyword>
<feature type="domain" description="Peptidase S1" evidence="20">
    <location>
        <begin position="776"/>
        <end position="1009"/>
    </location>
</feature>
<keyword evidence="23" id="KW-1185">Reference proteome</keyword>
<evidence type="ECO:0000313" key="22">
    <source>
        <dbReference type="Ensembl" id="ENSATEP00000020362.2"/>
    </source>
</evidence>
<dbReference type="GO" id="GO:0004252">
    <property type="term" value="F:serine-type endopeptidase activity"/>
    <property type="evidence" value="ECO:0007669"/>
    <property type="project" value="InterPro"/>
</dbReference>
<dbReference type="Pfam" id="PF00057">
    <property type="entry name" value="Ldl_recept_a"/>
    <property type="match status" value="1"/>
</dbReference>
<gene>
    <name evidence="22" type="primary">TMPRSS15</name>
</gene>
<keyword evidence="5" id="KW-0677">Repeat</keyword>
<dbReference type="PROSITE" id="PS50060">
    <property type="entry name" value="MAM_2"/>
    <property type="match status" value="1"/>
</dbReference>
<dbReference type="SMART" id="SM00192">
    <property type="entry name" value="LDLa"/>
    <property type="match status" value="2"/>
</dbReference>
<keyword evidence="3 15" id="KW-0645">Protease</keyword>
<keyword evidence="10 16" id="KW-0472">Membrane</keyword>
<evidence type="ECO:0000256" key="4">
    <source>
        <dbReference type="ARBA" id="ARBA00022692"/>
    </source>
</evidence>
<dbReference type="CDD" id="cd00112">
    <property type="entry name" value="LDLa"/>
    <property type="match status" value="2"/>
</dbReference>
<dbReference type="STRING" id="64144.ENSATEP00000020362"/>
<dbReference type="InterPro" id="IPR036772">
    <property type="entry name" value="SRCR-like_dom_sf"/>
</dbReference>
<dbReference type="GO" id="GO:0009566">
    <property type="term" value="P:fertilization"/>
    <property type="evidence" value="ECO:0007669"/>
    <property type="project" value="UniProtKB-ARBA"/>
</dbReference>
<dbReference type="Pfam" id="PF00089">
    <property type="entry name" value="Trypsin"/>
    <property type="match status" value="1"/>
</dbReference>
<dbReference type="InterPro" id="IPR001190">
    <property type="entry name" value="SRCR"/>
</dbReference>
<evidence type="ECO:0000256" key="8">
    <source>
        <dbReference type="ARBA" id="ARBA00022968"/>
    </source>
</evidence>
<dbReference type="InterPro" id="IPR033116">
    <property type="entry name" value="TRYPSIN_SER"/>
</dbReference>
<dbReference type="SMART" id="SM00137">
    <property type="entry name" value="MAM"/>
    <property type="match status" value="1"/>
</dbReference>
<evidence type="ECO:0000256" key="14">
    <source>
        <dbReference type="PROSITE-ProRule" id="PRU00196"/>
    </source>
</evidence>
<dbReference type="SMART" id="SM00042">
    <property type="entry name" value="CUB"/>
    <property type="match status" value="2"/>
</dbReference>
<dbReference type="SUPFAM" id="SSF57424">
    <property type="entry name" value="LDL receptor-like module"/>
    <property type="match status" value="2"/>
</dbReference>
<keyword evidence="7 15" id="KW-0720">Serine protease</keyword>
<evidence type="ECO:0000256" key="5">
    <source>
        <dbReference type="ARBA" id="ARBA00022737"/>
    </source>
</evidence>
<dbReference type="InterPro" id="IPR000998">
    <property type="entry name" value="MAM_dom"/>
</dbReference>
<dbReference type="Ensembl" id="ENSATET00000020715.3">
    <property type="protein sequence ID" value="ENSATEP00000020362.2"/>
    <property type="gene ID" value="ENSATEG00000014200.3"/>
</dbReference>
<evidence type="ECO:0000256" key="6">
    <source>
        <dbReference type="ARBA" id="ARBA00022801"/>
    </source>
</evidence>
<dbReference type="InterPro" id="IPR001254">
    <property type="entry name" value="Trypsin_dom"/>
</dbReference>
<evidence type="ECO:0000256" key="3">
    <source>
        <dbReference type="ARBA" id="ARBA00022670"/>
    </source>
</evidence>
<evidence type="ECO:0000259" key="18">
    <source>
        <dbReference type="PROSITE" id="PS50024"/>
    </source>
</evidence>
<dbReference type="FunFam" id="2.60.120.290:FF:000005">
    <property type="entry name" value="Procollagen C-endopeptidase enhancer 1"/>
    <property type="match status" value="1"/>
</dbReference>
<evidence type="ECO:0000256" key="13">
    <source>
        <dbReference type="PROSITE-ProRule" id="PRU00124"/>
    </source>
</evidence>
<dbReference type="PANTHER" id="PTHR24252:SF16">
    <property type="entry name" value="TRANSMEMBRANE SERINE PROTEASE 15"/>
    <property type="match status" value="1"/>
</dbReference>
<dbReference type="PROSITE" id="PS50240">
    <property type="entry name" value="TRYPSIN_DOM"/>
    <property type="match status" value="1"/>
</dbReference>
<keyword evidence="4 16" id="KW-0812">Transmembrane</keyword>
<dbReference type="PRINTS" id="PR00722">
    <property type="entry name" value="CHYMOTRYPSIN"/>
</dbReference>
<feature type="disulfide bond" evidence="14">
    <location>
        <begin position="704"/>
        <end position="768"/>
    </location>
</feature>
<dbReference type="CDD" id="cd06263">
    <property type="entry name" value="MAM"/>
    <property type="match status" value="1"/>
</dbReference>
<dbReference type="InterPro" id="IPR002172">
    <property type="entry name" value="LDrepeatLR_classA_rpt"/>
</dbReference>
<dbReference type="CDD" id="cd00190">
    <property type="entry name" value="Tryp_SPc"/>
    <property type="match status" value="1"/>
</dbReference>
<name>A0A3Q1IFD7_ANATE</name>
<evidence type="ECO:0000259" key="19">
    <source>
        <dbReference type="PROSITE" id="PS50060"/>
    </source>
</evidence>
<dbReference type="PROSITE" id="PS50287">
    <property type="entry name" value="SRCR_2"/>
    <property type="match status" value="1"/>
</dbReference>
<dbReference type="Gene3D" id="2.40.10.10">
    <property type="entry name" value="Trypsin-like serine proteases"/>
    <property type="match status" value="2"/>
</dbReference>
<dbReference type="AlphaFoldDB" id="A0A3Q1IFD7"/>
<evidence type="ECO:0008006" key="24">
    <source>
        <dbReference type="Google" id="ProtNLM"/>
    </source>
</evidence>
<dbReference type="Proteomes" id="UP000265040">
    <property type="component" value="Chromosome 10"/>
</dbReference>
<dbReference type="SUPFAM" id="SSF49899">
    <property type="entry name" value="Concanavalin A-like lectins/glucanases"/>
    <property type="match status" value="1"/>
</dbReference>
<feature type="transmembrane region" description="Helical" evidence="16">
    <location>
        <begin position="12"/>
        <end position="32"/>
    </location>
</feature>
<dbReference type="Gene3D" id="2.60.120.290">
    <property type="entry name" value="Spermadhesin, CUB domain"/>
    <property type="match status" value="2"/>
</dbReference>
<dbReference type="PROSITE" id="PS01180">
    <property type="entry name" value="CUB"/>
    <property type="match status" value="2"/>
</dbReference>
<dbReference type="FunFam" id="2.60.120.200:FF:000128">
    <property type="entry name" value="enteropeptidase isoform X2"/>
    <property type="match status" value="1"/>
</dbReference>
<feature type="disulfide bond" evidence="13">
    <location>
        <begin position="666"/>
        <end position="681"/>
    </location>
</feature>
<dbReference type="GO" id="GO:0006508">
    <property type="term" value="P:proteolysis"/>
    <property type="evidence" value="ECO:0007669"/>
    <property type="project" value="UniProtKB-KW"/>
</dbReference>
<dbReference type="PANTHER" id="PTHR24252">
    <property type="entry name" value="ACROSIN-RELATED"/>
    <property type="match status" value="1"/>
</dbReference>
<protein>
    <recommendedName>
        <fullName evidence="24">Transmembrane serine protease 15</fullName>
    </recommendedName>
</protein>
<dbReference type="SMART" id="SM00020">
    <property type="entry name" value="Tryp_SPc"/>
    <property type="match status" value="1"/>
</dbReference>
<dbReference type="InterPro" id="IPR000859">
    <property type="entry name" value="CUB_dom"/>
</dbReference>
<dbReference type="InterPro" id="IPR009003">
    <property type="entry name" value="Peptidase_S1_PA"/>
</dbReference>
<dbReference type="GO" id="GO:0016020">
    <property type="term" value="C:membrane"/>
    <property type="evidence" value="ECO:0007669"/>
    <property type="project" value="UniProtKB-SubCell"/>
</dbReference>
<dbReference type="InterPro" id="IPR023415">
    <property type="entry name" value="LDLR_class-A_CS"/>
</dbReference>
<dbReference type="InParanoid" id="A0A3Q1IFD7"/>
<evidence type="ECO:0000259" key="21">
    <source>
        <dbReference type="PROSITE" id="PS50287"/>
    </source>
</evidence>
<dbReference type="PROSITE" id="PS00134">
    <property type="entry name" value="TRYPSIN_HIS"/>
    <property type="match status" value="1"/>
</dbReference>
<evidence type="ECO:0000256" key="2">
    <source>
        <dbReference type="ARBA" id="ARBA00009931"/>
    </source>
</evidence>
<evidence type="ECO:0000256" key="10">
    <source>
        <dbReference type="ARBA" id="ARBA00023136"/>
    </source>
</evidence>
<evidence type="ECO:0000259" key="20">
    <source>
        <dbReference type="PROSITE" id="PS50240"/>
    </source>
</evidence>
<feature type="domain" description="CUB" evidence="17">
    <location>
        <begin position="227"/>
        <end position="337"/>
    </location>
</feature>
<evidence type="ECO:0000256" key="7">
    <source>
        <dbReference type="ARBA" id="ARBA00022825"/>
    </source>
</evidence>
<dbReference type="SUPFAM" id="SSF82671">
    <property type="entry name" value="SEA domain"/>
    <property type="match status" value="1"/>
</dbReference>
<dbReference type="PROSITE" id="PS50024">
    <property type="entry name" value="SEA"/>
    <property type="match status" value="1"/>
</dbReference>
<comment type="similarity">
    <text evidence="2">Belongs to the DMBT1 family.</text>
</comment>
<sequence>MKQRFSSLEVLLITISSVLLVCCIGLIVFSWISLRPEGAVEPAGLTGRMVITDGALFSEELRNASSLQFKSLAFDVQQVVSEAFSYTELSGLYKSCQVLYFSQGSVAVTFDLWFNHLIAAVEVEQQLAAGLEEVQGGGWVIDISSIQVTEKTDETTASPTTITPTTTGKKRPTDYPVCFTEEFCSVLCPLMSCADGSKCVPIGRFCDGVDDCPDTSDEDTALCATSCDRQFVLKGPSGWFSSSVNSETYNSSSSCRWIIRVERGLSIEVNFHQFQTEEITDTLKLYEGVGQNKVLTAEFSGRASPGTVWLLTDQSTVEFITDDYNNLKGFNATYSAANTSNLSNEEKLTCTFEQGMCFWRQDTTYDAADWIRVSGSTKPLLTGPSADHTLGNSSGFYIVTPMSRGIIVRNFTIHSIPLTPPTQPMCLSFWYHMFGEDVYRFRVLVWPNFIVLFQKDGNYGDTWNYGQVTLNLTTTATVMFESLKKEGMMNDIALDDIALTSGPCGPTPPEPTNVPPPTTTPPIPIDCGGPFDLWKPNSTFSSPNYPESYGTKAQCLWTLHTQEGQNIQLHFLDFDVQATNDIVEVRDGAGPNSTLLVILTGNKGPTQDLFSTTNEMEVWFYTDDSIQGRGFRANFTSGVDLGSPAPCEAGHFQCQTGSCVHGNNQCDGMVNCPDGSDEADCVLLQVNSSSHLEVRVVSYLHTVCADTWNSDLSDFTCQYLGYRSGEASLLPALPEDSPFANIKITSDGTLETSVSETCISDKVVSLTCNNQRESRVVGGVDAVKGAWPWTVSLRWRGSHVCGASLIGRHWLLTAAHCVYGKNLHLQFWLAVFGLHAQNDINSAEVQTRQIDRIVINKEYNRRTKQADIAMMHLQEPVNFTEWIQPVCLSDGQNITTGRKCFIAGWGREAEGGSLPNILQEAEVPLVDPDQCQDELPEYTITSSMVCAGYPKGGVDSCQGDSGGPLMCLDDRHWTQIGVTSFGIGCGRPHRPGVYARVSAFSSWIAKTRRSSSPSASSSSSL</sequence>
<dbReference type="InterPro" id="IPR000082">
    <property type="entry name" value="SEA_dom"/>
</dbReference>
<dbReference type="FunCoup" id="A0A3Q1IFD7">
    <property type="interactions" value="1007"/>
</dbReference>
<dbReference type="InterPro" id="IPR013320">
    <property type="entry name" value="ConA-like_dom_sf"/>
</dbReference>
<dbReference type="Pfam" id="PF01390">
    <property type="entry name" value="SEA"/>
    <property type="match status" value="1"/>
</dbReference>
<feature type="disulfide bond" evidence="13">
    <location>
        <begin position="654"/>
        <end position="672"/>
    </location>
</feature>
<dbReference type="PROSITE" id="PS50068">
    <property type="entry name" value="LDLRA_2"/>
    <property type="match status" value="2"/>
</dbReference>
<dbReference type="Gene3D" id="2.60.120.200">
    <property type="match status" value="1"/>
</dbReference>
<evidence type="ECO:0000259" key="17">
    <source>
        <dbReference type="PROSITE" id="PS01180"/>
    </source>
</evidence>
<feature type="disulfide bond" evidence="13">
    <location>
        <begin position="647"/>
        <end position="659"/>
    </location>
</feature>
<dbReference type="InterPro" id="IPR018114">
    <property type="entry name" value="TRYPSIN_HIS"/>
</dbReference>
<proteinExistence type="inferred from homology"/>
<dbReference type="Pfam" id="PF15494">
    <property type="entry name" value="SRCR_2"/>
    <property type="match status" value="1"/>
</dbReference>
<dbReference type="CDD" id="cd00041">
    <property type="entry name" value="CUB"/>
    <property type="match status" value="2"/>
</dbReference>
<comment type="subcellular location">
    <subcellularLocation>
        <location evidence="1">Membrane</location>
        <topology evidence="1">Single-pass type II membrane protein</topology>
    </subcellularLocation>
</comment>
<dbReference type="Pfam" id="PF00629">
    <property type="entry name" value="MAM"/>
    <property type="match status" value="1"/>
</dbReference>
<accession>A0A3Q1IFD7</accession>
<feature type="domain" description="MAM" evidence="19">
    <location>
        <begin position="348"/>
        <end position="506"/>
    </location>
</feature>
<evidence type="ECO:0000256" key="15">
    <source>
        <dbReference type="RuleBase" id="RU363034"/>
    </source>
</evidence>
<dbReference type="Pfam" id="PF00431">
    <property type="entry name" value="CUB"/>
    <property type="match status" value="2"/>
</dbReference>
<dbReference type="GeneTree" id="ENSGT00940000164655"/>
<organism evidence="22 23">
    <name type="scientific">Anabas testudineus</name>
    <name type="common">Climbing perch</name>
    <name type="synonym">Anthias testudineus</name>
    <dbReference type="NCBI Taxonomy" id="64144"/>
    <lineage>
        <taxon>Eukaryota</taxon>
        <taxon>Metazoa</taxon>
        <taxon>Chordata</taxon>
        <taxon>Craniata</taxon>
        <taxon>Vertebrata</taxon>
        <taxon>Euteleostomi</taxon>
        <taxon>Actinopterygii</taxon>
        <taxon>Neopterygii</taxon>
        <taxon>Teleostei</taxon>
        <taxon>Neoteleostei</taxon>
        <taxon>Acanthomorphata</taxon>
        <taxon>Anabantaria</taxon>
        <taxon>Anabantiformes</taxon>
        <taxon>Anabantoidei</taxon>
        <taxon>Anabantidae</taxon>
        <taxon>Anabas</taxon>
    </lineage>
</organism>
<keyword evidence="12" id="KW-0325">Glycoprotein</keyword>
<keyword evidence="8" id="KW-0735">Signal-anchor</keyword>